<evidence type="ECO:0000256" key="1">
    <source>
        <dbReference type="ARBA" id="ARBA00022679"/>
    </source>
</evidence>
<dbReference type="PANTHER" id="PTHR46401">
    <property type="entry name" value="GLYCOSYLTRANSFERASE WBBK-RELATED"/>
    <property type="match status" value="1"/>
</dbReference>
<dbReference type="Proteomes" id="UP000260983">
    <property type="component" value="Unassembled WGS sequence"/>
</dbReference>
<dbReference type="AlphaFoldDB" id="A0A3E5B358"/>
<dbReference type="GO" id="GO:0009103">
    <property type="term" value="P:lipopolysaccharide biosynthetic process"/>
    <property type="evidence" value="ECO:0007669"/>
    <property type="project" value="TreeGrafter"/>
</dbReference>
<dbReference type="Gene3D" id="3.40.50.2000">
    <property type="entry name" value="Glycogen Phosphorylase B"/>
    <property type="match status" value="2"/>
</dbReference>
<keyword evidence="1 4" id="KW-0808">Transferase</keyword>
<evidence type="ECO:0000313" key="5">
    <source>
        <dbReference type="Proteomes" id="UP000260983"/>
    </source>
</evidence>
<dbReference type="SUPFAM" id="SSF53756">
    <property type="entry name" value="UDP-Glycosyltransferase/glycogen phosphorylase"/>
    <property type="match status" value="1"/>
</dbReference>
<comment type="caution">
    <text evidence="4">The sequence shown here is derived from an EMBL/GenBank/DDBJ whole genome shotgun (WGS) entry which is preliminary data.</text>
</comment>
<reference evidence="4 5" key="1">
    <citation type="submission" date="2018-08" db="EMBL/GenBank/DDBJ databases">
        <title>A genome reference for cultivated species of the human gut microbiota.</title>
        <authorList>
            <person name="Zou Y."/>
            <person name="Xue W."/>
            <person name="Luo G."/>
        </authorList>
    </citation>
    <scope>NUCLEOTIDE SEQUENCE [LARGE SCALE GENOMIC DNA]</scope>
    <source>
        <strain evidence="4 5">OM05-15BH</strain>
    </source>
</reference>
<feature type="domain" description="Glycosyl transferase family 1" evidence="2">
    <location>
        <begin position="187"/>
        <end position="337"/>
    </location>
</feature>
<dbReference type="CDD" id="cd03809">
    <property type="entry name" value="GT4_MtfB-like"/>
    <property type="match status" value="1"/>
</dbReference>
<dbReference type="PANTHER" id="PTHR46401:SF2">
    <property type="entry name" value="GLYCOSYLTRANSFERASE WBBK-RELATED"/>
    <property type="match status" value="1"/>
</dbReference>
<dbReference type="EMBL" id="QSUL01000015">
    <property type="protein sequence ID" value="RGN32027.1"/>
    <property type="molecule type" value="Genomic_DNA"/>
</dbReference>
<gene>
    <name evidence="4" type="ORF">DXB65_19500</name>
</gene>
<evidence type="ECO:0000259" key="3">
    <source>
        <dbReference type="Pfam" id="PF13439"/>
    </source>
</evidence>
<evidence type="ECO:0000313" key="4">
    <source>
        <dbReference type="EMBL" id="RGN32027.1"/>
    </source>
</evidence>
<feature type="domain" description="Glycosyltransferase subfamily 4-like N-terminal" evidence="3">
    <location>
        <begin position="19"/>
        <end position="176"/>
    </location>
</feature>
<organism evidence="4 5">
    <name type="scientific">Bacteroides oleiciplenus</name>
    <dbReference type="NCBI Taxonomy" id="626931"/>
    <lineage>
        <taxon>Bacteria</taxon>
        <taxon>Pseudomonadati</taxon>
        <taxon>Bacteroidota</taxon>
        <taxon>Bacteroidia</taxon>
        <taxon>Bacteroidales</taxon>
        <taxon>Bacteroidaceae</taxon>
        <taxon>Bacteroides</taxon>
    </lineage>
</organism>
<dbReference type="Pfam" id="PF00534">
    <property type="entry name" value="Glycos_transf_1"/>
    <property type="match status" value="1"/>
</dbReference>
<name>A0A3E5B358_9BACE</name>
<dbReference type="RefSeq" id="WP_117725261.1">
    <property type="nucleotide sequence ID" value="NZ_QSUL01000015.1"/>
</dbReference>
<dbReference type="Pfam" id="PF13439">
    <property type="entry name" value="Glyco_transf_4"/>
    <property type="match status" value="1"/>
</dbReference>
<proteinExistence type="predicted"/>
<evidence type="ECO:0000259" key="2">
    <source>
        <dbReference type="Pfam" id="PF00534"/>
    </source>
</evidence>
<dbReference type="GO" id="GO:0016757">
    <property type="term" value="F:glycosyltransferase activity"/>
    <property type="evidence" value="ECO:0007669"/>
    <property type="project" value="InterPro"/>
</dbReference>
<dbReference type="InterPro" id="IPR028098">
    <property type="entry name" value="Glyco_trans_4-like_N"/>
</dbReference>
<protein>
    <submittedName>
        <fullName evidence="4">Glycosyltransferase family 1 protein</fullName>
    </submittedName>
</protein>
<dbReference type="InterPro" id="IPR001296">
    <property type="entry name" value="Glyco_trans_1"/>
</dbReference>
<accession>A0A3E5B358</accession>
<sequence length="375" mass="43981">MEKQPYIIYDSQIFDLQKYGGISRYFCEIISKLDMEYDISVRFTENHYLVQTKLAEHRIYVPHFFFKHYKQRLLLENQKLTRRLLRKSSPYLFHPTYYDPSFLECIGHNPYVITVHDMIHELFPKYFHDAKEVAAQKKEVITKADRIIAISENTKKDIINILNIDPRKIDVIYHGTSMQPHHGKDQLSLPDRYILFVGDRTLYKNFQRLLEAFAIIHKTDQDLYLLCTGHPLNWEEKTLIDKLNIADRIIQVSIDDRNLSELYSRALLFVFPSLYEGFGIPILEAYACHCPVALSNTSCFPEIAGDAGAYFDPYSVESMVQTLTEVIYSNEKRSCLVATGMKRLQLYSWEKTTQETKKVYQKVLNETLIPKTFAK</sequence>